<proteinExistence type="predicted"/>
<name>A0A2M7VG98_9BACT</name>
<comment type="caution">
    <text evidence="1">The sequence shown here is derived from an EMBL/GenBank/DDBJ whole genome shotgun (WGS) entry which is preliminary data.</text>
</comment>
<evidence type="ECO:0000313" key="2">
    <source>
        <dbReference type="Proteomes" id="UP000230405"/>
    </source>
</evidence>
<organism evidence="1 2">
    <name type="scientific">Candidatus Komeilibacteria bacterium CG_4_10_14_0_2_um_filter_37_10</name>
    <dbReference type="NCBI Taxonomy" id="1974470"/>
    <lineage>
        <taxon>Bacteria</taxon>
        <taxon>Candidatus Komeiliibacteriota</taxon>
    </lineage>
</organism>
<sequence length="111" mass="12866">MINIIKIIKDYIKKEIWDNKDLGPRGLFELSEYMRHFSSIRFDYHNNEDGSITAVSSGFLYGSIITNGKNLQDLDRNIKDAILTSFEIPSVYYKEAHIERVGTEQKEYALA</sequence>
<dbReference type="AlphaFoldDB" id="A0A2M7VG98"/>
<dbReference type="Proteomes" id="UP000230405">
    <property type="component" value="Unassembled WGS sequence"/>
</dbReference>
<dbReference type="EMBL" id="PFPO01000013">
    <property type="protein sequence ID" value="PIZ99727.1"/>
    <property type="molecule type" value="Genomic_DNA"/>
</dbReference>
<accession>A0A2M7VG98</accession>
<gene>
    <name evidence="1" type="ORF">COX77_00615</name>
</gene>
<evidence type="ECO:0000313" key="1">
    <source>
        <dbReference type="EMBL" id="PIZ99727.1"/>
    </source>
</evidence>
<reference evidence="2" key="1">
    <citation type="submission" date="2017-09" db="EMBL/GenBank/DDBJ databases">
        <title>Depth-based differentiation of microbial function through sediment-hosted aquifers and enrichment of novel symbionts in the deep terrestrial subsurface.</title>
        <authorList>
            <person name="Probst A.J."/>
            <person name="Ladd B."/>
            <person name="Jarett J.K."/>
            <person name="Geller-Mcgrath D.E."/>
            <person name="Sieber C.M.K."/>
            <person name="Emerson J.B."/>
            <person name="Anantharaman K."/>
            <person name="Thomas B.C."/>
            <person name="Malmstrom R."/>
            <person name="Stieglmeier M."/>
            <person name="Klingl A."/>
            <person name="Woyke T."/>
            <person name="Ryan C.M."/>
            <person name="Banfield J.F."/>
        </authorList>
    </citation>
    <scope>NUCLEOTIDE SEQUENCE [LARGE SCALE GENOMIC DNA]</scope>
</reference>
<protein>
    <submittedName>
        <fullName evidence="1">Uncharacterized protein</fullName>
    </submittedName>
</protein>